<dbReference type="Pfam" id="PF00561">
    <property type="entry name" value="Abhydrolase_1"/>
    <property type="match status" value="1"/>
</dbReference>
<dbReference type="AlphaFoldDB" id="A0A3D9T0N8"/>
<protein>
    <submittedName>
        <fullName evidence="3">Haloacetate dehalogenase</fullName>
    </submittedName>
</protein>
<keyword evidence="1" id="KW-0378">Hydrolase</keyword>
<dbReference type="SUPFAM" id="SSF53474">
    <property type="entry name" value="alpha/beta-Hydrolases"/>
    <property type="match status" value="1"/>
</dbReference>
<dbReference type="InterPro" id="IPR000639">
    <property type="entry name" value="Epox_hydrolase-like"/>
</dbReference>
<dbReference type="InterPro" id="IPR029058">
    <property type="entry name" value="AB_hydrolase_fold"/>
</dbReference>
<reference evidence="3 4" key="1">
    <citation type="submission" date="2018-08" db="EMBL/GenBank/DDBJ databases">
        <title>Sequencing the genomes of 1000 actinobacteria strains.</title>
        <authorList>
            <person name="Klenk H.-P."/>
        </authorList>
    </citation>
    <scope>NUCLEOTIDE SEQUENCE [LARGE SCALE GENOMIC DNA]</scope>
    <source>
        <strain evidence="3 4">DSM 43927</strain>
    </source>
</reference>
<accession>A0A3D9T0N8</accession>
<evidence type="ECO:0000313" key="4">
    <source>
        <dbReference type="Proteomes" id="UP000256661"/>
    </source>
</evidence>
<evidence type="ECO:0000313" key="3">
    <source>
        <dbReference type="EMBL" id="REE99893.1"/>
    </source>
</evidence>
<dbReference type="PRINTS" id="PR00111">
    <property type="entry name" value="ABHYDROLASE"/>
</dbReference>
<evidence type="ECO:0000259" key="2">
    <source>
        <dbReference type="Pfam" id="PF00561"/>
    </source>
</evidence>
<keyword evidence="4" id="KW-1185">Reference proteome</keyword>
<proteinExistence type="predicted"/>
<dbReference type="EMBL" id="QTTT01000001">
    <property type="protein sequence ID" value="REE99893.1"/>
    <property type="molecule type" value="Genomic_DNA"/>
</dbReference>
<dbReference type="PANTHER" id="PTHR43329">
    <property type="entry name" value="EPOXIDE HYDROLASE"/>
    <property type="match status" value="1"/>
</dbReference>
<sequence length="323" mass="35369">MSKGQDRFGIALDLTGMTRPSASSEGKGIAVSQVFRDFDEFDIATSGTVIHGRRGGSGPPVLLLHGIPETHLMWHRVAPRLAERFTVVATDLRGFGASGTPPSAPDHAPYAMRAIARDQVEVMHALGHERFAVVGHDRGARCAYRMALDHPAAVRRLAVLDIVPTRDAFARADKDFALGYWAWSFLAAPEPVPERLIAAAPSVLVDHMLDTWSHAPDAFPPEVRAAYAAQFTDPATVHAICEEYRAAATLDHEHDEADRHGRRIACPTLALWSASGPVAQWYEPLEVWRAWADDLRGGPIDAGHFLPEEAPDETVRHLLDLLL</sequence>
<evidence type="ECO:0000256" key="1">
    <source>
        <dbReference type="ARBA" id="ARBA00022801"/>
    </source>
</evidence>
<comment type="caution">
    <text evidence="3">The sequence shown here is derived from an EMBL/GenBank/DDBJ whole genome shotgun (WGS) entry which is preliminary data.</text>
</comment>
<dbReference type="PRINTS" id="PR00412">
    <property type="entry name" value="EPOXHYDRLASE"/>
</dbReference>
<dbReference type="Proteomes" id="UP000256661">
    <property type="component" value="Unassembled WGS sequence"/>
</dbReference>
<feature type="domain" description="AB hydrolase-1" evidence="2">
    <location>
        <begin position="59"/>
        <end position="311"/>
    </location>
</feature>
<dbReference type="Gene3D" id="3.40.50.1820">
    <property type="entry name" value="alpha/beta hydrolase"/>
    <property type="match status" value="1"/>
</dbReference>
<gene>
    <name evidence="3" type="ORF">DFJ69_5410</name>
</gene>
<name>A0A3D9T0N8_9ACTN</name>
<organism evidence="3 4">
    <name type="scientific">Thermomonospora umbrina</name>
    <dbReference type="NCBI Taxonomy" id="111806"/>
    <lineage>
        <taxon>Bacteria</taxon>
        <taxon>Bacillati</taxon>
        <taxon>Actinomycetota</taxon>
        <taxon>Actinomycetes</taxon>
        <taxon>Streptosporangiales</taxon>
        <taxon>Thermomonosporaceae</taxon>
        <taxon>Thermomonospora</taxon>
    </lineage>
</organism>
<dbReference type="GO" id="GO:0016787">
    <property type="term" value="F:hydrolase activity"/>
    <property type="evidence" value="ECO:0007669"/>
    <property type="project" value="UniProtKB-KW"/>
</dbReference>
<dbReference type="InterPro" id="IPR000073">
    <property type="entry name" value="AB_hydrolase_1"/>
</dbReference>